<dbReference type="Gene3D" id="3.90.800.10">
    <property type="entry name" value="Glutamyl-tRNA Synthetase, Domain 3"/>
    <property type="match status" value="1"/>
</dbReference>
<organism evidence="8 9">
    <name type="scientific">Cordyceps fumosorosea (strain ARSEF 2679)</name>
    <name type="common">Isaria fumosorosea</name>
    <dbReference type="NCBI Taxonomy" id="1081104"/>
    <lineage>
        <taxon>Eukaryota</taxon>
        <taxon>Fungi</taxon>
        <taxon>Dikarya</taxon>
        <taxon>Ascomycota</taxon>
        <taxon>Pezizomycotina</taxon>
        <taxon>Sordariomycetes</taxon>
        <taxon>Hypocreomycetidae</taxon>
        <taxon>Hypocreales</taxon>
        <taxon>Cordycipitaceae</taxon>
        <taxon>Cordyceps</taxon>
    </lineage>
</organism>
<reference evidence="8 9" key="1">
    <citation type="journal article" date="2016" name="Genome Biol. Evol.">
        <title>Divergent and convergent evolution of fungal pathogenicity.</title>
        <authorList>
            <person name="Shang Y."/>
            <person name="Xiao G."/>
            <person name="Zheng P."/>
            <person name="Cen K."/>
            <person name="Zhan S."/>
            <person name="Wang C."/>
        </authorList>
    </citation>
    <scope>NUCLEOTIDE SEQUENCE [LARGE SCALE GENOMIC DNA]</scope>
    <source>
        <strain evidence="8 9">ARSEF 2679</strain>
    </source>
</reference>
<dbReference type="OrthoDB" id="10250478at2759"/>
<dbReference type="GO" id="GO:0005829">
    <property type="term" value="C:cytosol"/>
    <property type="evidence" value="ECO:0007669"/>
    <property type="project" value="TreeGrafter"/>
</dbReference>
<dbReference type="Gene3D" id="1.20.1050.10">
    <property type="match status" value="1"/>
</dbReference>
<comment type="caution">
    <text evidence="8">The sequence shown here is derived from an EMBL/GenBank/DDBJ whole genome shotgun (WGS) entry which is preliminary data.</text>
</comment>
<dbReference type="GO" id="GO:0006424">
    <property type="term" value="P:glutamyl-tRNA aminoacylation"/>
    <property type="evidence" value="ECO:0007669"/>
    <property type="project" value="TreeGrafter"/>
</dbReference>
<keyword evidence="1 6" id="KW-0436">Ligase</keyword>
<evidence type="ECO:0000256" key="6">
    <source>
        <dbReference type="RuleBase" id="RU363037"/>
    </source>
</evidence>
<keyword evidence="5 6" id="KW-0030">Aminoacyl-tRNA synthetase</keyword>
<feature type="domain" description="Glutamyl/glutaminyl-tRNA synthetase class Ib catalytic" evidence="7">
    <location>
        <begin position="170"/>
        <end position="253"/>
    </location>
</feature>
<sequence length="264" mass="30391">MTLTDILLYEPLSTAMTCPAADQTLWATLWSNKVARGLIRESSFPNVSRWFTHLEGTFPEIQQENQILPKPTKASATKSGSRYNMKLQDAEHGVVTSGVFWISTHRPCESSVLNDYFAHDALSGSLILRFDDTNPKKEKKEYEESIVEDLELYELCRHLISSGNLGQRSRLPYQRRDRLVSESLAIFEEMKAGSDFGKKHRIRARIAHDNSNGSLRDPIIYRFPSWKADKTPQPHHRTGWDWQIYPTYDFACPWLTPSRVSLML</sequence>
<dbReference type="InterPro" id="IPR050132">
    <property type="entry name" value="Gln/Glu-tRNA_Ligase"/>
</dbReference>
<proteinExistence type="inferred from homology"/>
<dbReference type="PANTHER" id="PTHR43097:SF5">
    <property type="entry name" value="GLUTAMATE--TRNA LIGASE"/>
    <property type="match status" value="1"/>
</dbReference>
<dbReference type="GO" id="GO:0017102">
    <property type="term" value="C:methionyl glutamyl tRNA synthetase complex"/>
    <property type="evidence" value="ECO:0007669"/>
    <property type="project" value="TreeGrafter"/>
</dbReference>
<evidence type="ECO:0000256" key="3">
    <source>
        <dbReference type="ARBA" id="ARBA00022840"/>
    </source>
</evidence>
<name>A0A167KSC6_CORFA</name>
<evidence type="ECO:0000256" key="4">
    <source>
        <dbReference type="ARBA" id="ARBA00022917"/>
    </source>
</evidence>
<dbReference type="RefSeq" id="XP_018699900.1">
    <property type="nucleotide sequence ID" value="XM_018852890.1"/>
</dbReference>
<evidence type="ECO:0000259" key="7">
    <source>
        <dbReference type="Pfam" id="PF00749"/>
    </source>
</evidence>
<accession>A0A167KSC6</accession>
<gene>
    <name evidence="8" type="ORF">ISF_09287</name>
</gene>
<dbReference type="GO" id="GO:0004818">
    <property type="term" value="F:glutamate-tRNA ligase activity"/>
    <property type="evidence" value="ECO:0007669"/>
    <property type="project" value="TreeGrafter"/>
</dbReference>
<evidence type="ECO:0000256" key="1">
    <source>
        <dbReference type="ARBA" id="ARBA00022598"/>
    </source>
</evidence>
<protein>
    <submittedName>
        <fullName evidence="8">Glutamyl-tRNA synthetase</fullName>
    </submittedName>
</protein>
<dbReference type="Gene3D" id="3.40.50.620">
    <property type="entry name" value="HUPs"/>
    <property type="match status" value="1"/>
</dbReference>
<evidence type="ECO:0000313" key="8">
    <source>
        <dbReference type="EMBL" id="OAA52123.1"/>
    </source>
</evidence>
<dbReference type="GeneID" id="30025579"/>
<keyword evidence="9" id="KW-1185">Reference proteome</keyword>
<evidence type="ECO:0000256" key="5">
    <source>
        <dbReference type="ARBA" id="ARBA00023146"/>
    </source>
</evidence>
<dbReference type="AlphaFoldDB" id="A0A167KSC6"/>
<dbReference type="SUPFAM" id="SSF52374">
    <property type="entry name" value="Nucleotidylyl transferase"/>
    <property type="match status" value="1"/>
</dbReference>
<keyword evidence="2 6" id="KW-0547">Nucleotide-binding</keyword>
<keyword evidence="4 6" id="KW-0648">Protein biosynthesis</keyword>
<dbReference type="EMBL" id="AZHB01000045">
    <property type="protein sequence ID" value="OAA52123.1"/>
    <property type="molecule type" value="Genomic_DNA"/>
</dbReference>
<keyword evidence="3 6" id="KW-0067">ATP-binding</keyword>
<evidence type="ECO:0000313" key="9">
    <source>
        <dbReference type="Proteomes" id="UP000076744"/>
    </source>
</evidence>
<dbReference type="Proteomes" id="UP000076744">
    <property type="component" value="Unassembled WGS sequence"/>
</dbReference>
<feature type="domain" description="Glutamyl/glutaminyl-tRNA synthetase class Ib catalytic" evidence="7">
    <location>
        <begin position="113"/>
        <end position="154"/>
    </location>
</feature>
<dbReference type="InterPro" id="IPR020058">
    <property type="entry name" value="Glu/Gln-tRNA-synth_Ib_cat-dom"/>
</dbReference>
<dbReference type="Pfam" id="PF00749">
    <property type="entry name" value="tRNA-synt_1c"/>
    <property type="match status" value="2"/>
</dbReference>
<comment type="similarity">
    <text evidence="6">Belongs to the class-I aminoacyl-tRNA synthetase family.</text>
</comment>
<dbReference type="InterPro" id="IPR014729">
    <property type="entry name" value="Rossmann-like_a/b/a_fold"/>
</dbReference>
<evidence type="ECO:0000256" key="2">
    <source>
        <dbReference type="ARBA" id="ARBA00022741"/>
    </source>
</evidence>
<dbReference type="STRING" id="1081104.A0A167KSC6"/>
<dbReference type="PANTHER" id="PTHR43097">
    <property type="entry name" value="GLUTAMINE-TRNA LIGASE"/>
    <property type="match status" value="1"/>
</dbReference>
<dbReference type="GO" id="GO:0005524">
    <property type="term" value="F:ATP binding"/>
    <property type="evidence" value="ECO:0007669"/>
    <property type="project" value="UniProtKB-KW"/>
</dbReference>